<accession>A0A2Z4GCI2</accession>
<dbReference type="InterPro" id="IPR050700">
    <property type="entry name" value="YIM1/Zinc_Alcohol_DH_Fams"/>
</dbReference>
<reference evidence="2 3" key="1">
    <citation type="submission" date="2018-05" db="EMBL/GenBank/DDBJ databases">
        <title>Complete genome sequence of Arcticibacterium luteifluviistationis SM1504T, a cytophagaceae bacterium isolated from Arctic surface seawater.</title>
        <authorList>
            <person name="Li Y."/>
            <person name="Qin Q.-L."/>
        </authorList>
    </citation>
    <scope>NUCLEOTIDE SEQUENCE [LARGE SCALE GENOMIC DNA]</scope>
    <source>
        <strain evidence="2 3">SM1504</strain>
    </source>
</reference>
<dbReference type="EMBL" id="CP029480">
    <property type="protein sequence ID" value="AWV98999.1"/>
    <property type="molecule type" value="Genomic_DNA"/>
</dbReference>
<dbReference type="PANTHER" id="PTHR11695">
    <property type="entry name" value="ALCOHOL DEHYDROGENASE RELATED"/>
    <property type="match status" value="1"/>
</dbReference>
<evidence type="ECO:0000313" key="2">
    <source>
        <dbReference type="EMBL" id="AWV98999.1"/>
    </source>
</evidence>
<dbReference type="GO" id="GO:0016491">
    <property type="term" value="F:oxidoreductase activity"/>
    <property type="evidence" value="ECO:0007669"/>
    <property type="project" value="InterPro"/>
</dbReference>
<dbReference type="OrthoDB" id="648910at2"/>
<sequence>MKALVFNKYGNPEEVLHVKEIDKPKPKKNEVLVKVKSTSINDYDWSMVRGRPKLYQLMFGLFKPKRTIPGMELSGIIEAVGENISHFNIGDEVYGDISEYGFGTFAEYIAIDAKAVIKKPANLSFEQAAALPHAGLLGYQALKEIKEHQKILINGAGGGVGSIAIQIAKHYKCEVTGVDTSAKFIMMKTQGFDHVIDYQQTDFTKTGVKYDFILDCKSKKSVFAYLKALKPNGTYVTVGGDLTNLIGLLFWGKPLSLFSKKKLQILALKPNEGLEDLNKLFNIKCQIDGPYQPEEIPRLIQYFGEGKHKGKVVVNF</sequence>
<dbReference type="InterPro" id="IPR020843">
    <property type="entry name" value="ER"/>
</dbReference>
<evidence type="ECO:0000259" key="1">
    <source>
        <dbReference type="SMART" id="SM00829"/>
    </source>
</evidence>
<protein>
    <submittedName>
        <fullName evidence="2">Alcohol dehydrogenase</fullName>
    </submittedName>
</protein>
<dbReference type="InterPro" id="IPR036291">
    <property type="entry name" value="NAD(P)-bd_dom_sf"/>
</dbReference>
<organism evidence="2 3">
    <name type="scientific">Arcticibacterium luteifluviistationis</name>
    <dbReference type="NCBI Taxonomy" id="1784714"/>
    <lineage>
        <taxon>Bacteria</taxon>
        <taxon>Pseudomonadati</taxon>
        <taxon>Bacteroidota</taxon>
        <taxon>Cytophagia</taxon>
        <taxon>Cytophagales</taxon>
        <taxon>Leadbetterellaceae</taxon>
        <taxon>Arcticibacterium</taxon>
    </lineage>
</organism>
<dbReference type="PANTHER" id="PTHR11695:SF648">
    <property type="entry name" value="ZINC-BINDING OXIDOREDUCTASE"/>
    <property type="match status" value="1"/>
</dbReference>
<dbReference type="InterPro" id="IPR011032">
    <property type="entry name" value="GroES-like_sf"/>
</dbReference>
<dbReference type="Proteomes" id="UP000249873">
    <property type="component" value="Chromosome"/>
</dbReference>
<dbReference type="Pfam" id="PF08240">
    <property type="entry name" value="ADH_N"/>
    <property type="match status" value="1"/>
</dbReference>
<feature type="domain" description="Enoyl reductase (ER)" evidence="1">
    <location>
        <begin position="10"/>
        <end position="314"/>
    </location>
</feature>
<dbReference type="InterPro" id="IPR013149">
    <property type="entry name" value="ADH-like_C"/>
</dbReference>
<dbReference type="RefSeq" id="WP_111372192.1">
    <property type="nucleotide sequence ID" value="NZ_CP029480.1"/>
</dbReference>
<name>A0A2Z4GCI2_9BACT</name>
<dbReference type="SMART" id="SM00829">
    <property type="entry name" value="PKS_ER"/>
    <property type="match status" value="1"/>
</dbReference>
<dbReference type="AlphaFoldDB" id="A0A2Z4GCI2"/>
<dbReference type="KEGG" id="als:DJ013_12815"/>
<dbReference type="Pfam" id="PF00107">
    <property type="entry name" value="ADH_zinc_N"/>
    <property type="match status" value="1"/>
</dbReference>
<evidence type="ECO:0000313" key="3">
    <source>
        <dbReference type="Proteomes" id="UP000249873"/>
    </source>
</evidence>
<proteinExistence type="predicted"/>
<keyword evidence="3" id="KW-1185">Reference proteome</keyword>
<dbReference type="SUPFAM" id="SSF50129">
    <property type="entry name" value="GroES-like"/>
    <property type="match status" value="1"/>
</dbReference>
<dbReference type="CDD" id="cd08267">
    <property type="entry name" value="MDR1"/>
    <property type="match status" value="1"/>
</dbReference>
<dbReference type="SUPFAM" id="SSF51735">
    <property type="entry name" value="NAD(P)-binding Rossmann-fold domains"/>
    <property type="match status" value="1"/>
</dbReference>
<dbReference type="Gene3D" id="3.40.50.720">
    <property type="entry name" value="NAD(P)-binding Rossmann-like Domain"/>
    <property type="match status" value="1"/>
</dbReference>
<dbReference type="Gene3D" id="3.90.180.10">
    <property type="entry name" value="Medium-chain alcohol dehydrogenases, catalytic domain"/>
    <property type="match status" value="1"/>
</dbReference>
<gene>
    <name evidence="2" type="ORF">DJ013_12815</name>
</gene>
<dbReference type="InterPro" id="IPR013154">
    <property type="entry name" value="ADH-like_N"/>
</dbReference>